<evidence type="ECO:0000256" key="1">
    <source>
        <dbReference type="SAM" id="MobiDB-lite"/>
    </source>
</evidence>
<sequence length="474" mass="50703">MAVEPSWPAELESVLEHLSQPDPTLAPRGSPTLALLSRLHALLRTPTPRALAHATHLASHLVRLADDLLNSVPYKDVPLATRRLYTDAALLGALARLAPTATATATAAERAAQLHQAVRDCDLAIVIAGAPGEHREDLALDLVRVAQARLGALGGEPDDDGPFLVRAALADSDAVARWRSLAYLRAVAGPARVVPVEVGGDYAAEGWSQRLMDFGAFVDALERAEEEDEEEEGEGEGREGKEEDEEEEQRERPETLYLAQHALFRQFPTLRRDLPLPDLVYSPPDRDNGGGNDGAEYVPPQSDDGVVLNAWLGPRGTTSRAHTDPYWNCYVQVVGSKWVWVAPPECAPHMAAFGGGSTGAGGGEGEQAAQSYMTNTSTLDVSVPPPPPGRAPSPSPPPPPPSTSTSTSTSCAARPAELLDEPAPRAAYPPAFLAEVRPRAFQAVLEPGDVLVLPPGWWHSLVSLETSFSVSMWF</sequence>
<dbReference type="SUPFAM" id="SSF51197">
    <property type="entry name" value="Clavaminate synthase-like"/>
    <property type="match status" value="1"/>
</dbReference>
<feature type="compositionally biased region" description="Pro residues" evidence="1">
    <location>
        <begin position="383"/>
        <end position="402"/>
    </location>
</feature>
<feature type="region of interest" description="Disordered" evidence="1">
    <location>
        <begin position="276"/>
        <end position="302"/>
    </location>
</feature>
<gene>
    <name evidence="3" type="ORF">RHOBADRAFT_56132</name>
</gene>
<dbReference type="AlphaFoldDB" id="A0A0P9ERF1"/>
<proteinExistence type="predicted"/>
<accession>A0A0P9ERF1</accession>
<feature type="domain" description="JmjC" evidence="2">
    <location>
        <begin position="272"/>
        <end position="474"/>
    </location>
</feature>
<dbReference type="RefSeq" id="XP_018268040.1">
    <property type="nucleotide sequence ID" value="XM_018418203.1"/>
</dbReference>
<dbReference type="OMA" id="REYMRAF"/>
<dbReference type="SMART" id="SM00558">
    <property type="entry name" value="JmjC"/>
    <property type="match status" value="1"/>
</dbReference>
<dbReference type="InterPro" id="IPR003347">
    <property type="entry name" value="JmjC_dom"/>
</dbReference>
<dbReference type="Gene3D" id="2.60.120.650">
    <property type="entry name" value="Cupin"/>
    <property type="match status" value="1"/>
</dbReference>
<dbReference type="STRING" id="578459.A0A0P9ERF1"/>
<evidence type="ECO:0000313" key="4">
    <source>
        <dbReference type="Proteomes" id="UP000053890"/>
    </source>
</evidence>
<organism evidence="3 4">
    <name type="scientific">Rhodotorula graminis (strain WP1)</name>
    <dbReference type="NCBI Taxonomy" id="578459"/>
    <lineage>
        <taxon>Eukaryota</taxon>
        <taxon>Fungi</taxon>
        <taxon>Dikarya</taxon>
        <taxon>Basidiomycota</taxon>
        <taxon>Pucciniomycotina</taxon>
        <taxon>Microbotryomycetes</taxon>
        <taxon>Sporidiobolales</taxon>
        <taxon>Sporidiobolaceae</taxon>
        <taxon>Rhodotorula</taxon>
    </lineage>
</organism>
<feature type="compositionally biased region" description="Low complexity" evidence="1">
    <location>
        <begin position="403"/>
        <end position="413"/>
    </location>
</feature>
<evidence type="ECO:0000313" key="3">
    <source>
        <dbReference type="EMBL" id="KPV71991.1"/>
    </source>
</evidence>
<dbReference type="PANTHER" id="PTHR12461:SF94">
    <property type="entry name" value="JMJC DOMAIN-CONTAINING PROTEIN"/>
    <property type="match status" value="1"/>
</dbReference>
<dbReference type="OrthoDB" id="47172at2759"/>
<dbReference type="PROSITE" id="PS51184">
    <property type="entry name" value="JMJC"/>
    <property type="match status" value="1"/>
</dbReference>
<feature type="region of interest" description="Disordered" evidence="1">
    <location>
        <begin position="223"/>
        <end position="253"/>
    </location>
</feature>
<dbReference type="InterPro" id="IPR041667">
    <property type="entry name" value="Cupin_8"/>
</dbReference>
<evidence type="ECO:0000259" key="2">
    <source>
        <dbReference type="PROSITE" id="PS51184"/>
    </source>
</evidence>
<feature type="compositionally biased region" description="Acidic residues" evidence="1">
    <location>
        <begin position="224"/>
        <end position="234"/>
    </location>
</feature>
<dbReference type="EMBL" id="KQ474089">
    <property type="protein sequence ID" value="KPV71991.1"/>
    <property type="molecule type" value="Genomic_DNA"/>
</dbReference>
<dbReference type="Proteomes" id="UP000053890">
    <property type="component" value="Unassembled WGS sequence"/>
</dbReference>
<feature type="region of interest" description="Disordered" evidence="1">
    <location>
        <begin position="375"/>
        <end position="413"/>
    </location>
</feature>
<reference evidence="3 4" key="1">
    <citation type="journal article" date="2015" name="Front. Microbiol.">
        <title>Genome sequence of the plant growth promoting endophytic yeast Rhodotorula graminis WP1.</title>
        <authorList>
            <person name="Firrincieli A."/>
            <person name="Otillar R."/>
            <person name="Salamov A."/>
            <person name="Schmutz J."/>
            <person name="Khan Z."/>
            <person name="Redman R.S."/>
            <person name="Fleck N.D."/>
            <person name="Lindquist E."/>
            <person name="Grigoriev I.V."/>
            <person name="Doty S.L."/>
        </authorList>
    </citation>
    <scope>NUCLEOTIDE SEQUENCE [LARGE SCALE GENOMIC DNA]</scope>
    <source>
        <strain evidence="3 4">WP1</strain>
    </source>
</reference>
<keyword evidence="4" id="KW-1185">Reference proteome</keyword>
<name>A0A0P9ERF1_RHOGW</name>
<dbReference type="PANTHER" id="PTHR12461">
    <property type="entry name" value="HYPOXIA-INDUCIBLE FACTOR 1 ALPHA INHIBITOR-RELATED"/>
    <property type="match status" value="1"/>
</dbReference>
<dbReference type="GeneID" id="28978651"/>
<protein>
    <recommendedName>
        <fullName evidence="2">JmjC domain-containing protein</fullName>
    </recommendedName>
</protein>
<dbReference type="Pfam" id="PF13621">
    <property type="entry name" value="Cupin_8"/>
    <property type="match status" value="1"/>
</dbReference>